<sequence>MKIGFLSMPLTGHLHPMTALGRKMQARGHEVIFFGLPDAARIVHSAGLDFVPFGEEEYPVGTTPAMYAHLATLKGEDVVRYSFQEMHPQRTRITLEQLPEKLVHSGVEALVLDTIHFFAELVPMNMGIPFAHIWNVLHIDSSGATPPCLFGWDYEDTPVARARNMEAVKKMSSVFQPIQQVAWSWAENHGLQIDWDTPNATISKLAVITQTPKEFDFPDVPRAPAFHYAGPFHDDHGRERVTFPWERLTGEPLIYASMGTLVNGLTDVFRIILKAASAIPGRQLVLSVGSNIQMDDIGPIPAGTIVVSKAPQLELLKRAELCITHAGINTTLESLALGVPMVAIPVGFDQPGIAARIVYHGLGKSVPVASMNTEDLFVAIQEVLGNPSYKDTARRFQRTIAQTHGLDLAVDMLEQAFQFVDESGLAV</sequence>
<dbReference type="GO" id="GO:0017000">
    <property type="term" value="P:antibiotic biosynthetic process"/>
    <property type="evidence" value="ECO:0007669"/>
    <property type="project" value="UniProtKB-ARBA"/>
</dbReference>
<gene>
    <name evidence="1" type="ORF">BDD14_3777</name>
</gene>
<dbReference type="OrthoDB" id="107712at2"/>
<dbReference type="InterPro" id="IPR050426">
    <property type="entry name" value="Glycosyltransferase_28"/>
</dbReference>
<name>A0A4Q7YXP0_9BACT</name>
<evidence type="ECO:0000313" key="1">
    <source>
        <dbReference type="EMBL" id="RZU42224.1"/>
    </source>
</evidence>
<dbReference type="Gene3D" id="3.40.50.2000">
    <property type="entry name" value="Glycogen Phosphorylase B"/>
    <property type="match status" value="2"/>
</dbReference>
<dbReference type="EMBL" id="SHKW01000001">
    <property type="protein sequence ID" value="RZU42224.1"/>
    <property type="molecule type" value="Genomic_DNA"/>
</dbReference>
<evidence type="ECO:0000313" key="2">
    <source>
        <dbReference type="Proteomes" id="UP000292958"/>
    </source>
</evidence>
<dbReference type="PANTHER" id="PTHR48050">
    <property type="entry name" value="STEROL 3-BETA-GLUCOSYLTRANSFERASE"/>
    <property type="match status" value="1"/>
</dbReference>
<keyword evidence="1" id="KW-0808">Transferase</keyword>
<organism evidence="1 2">
    <name type="scientific">Edaphobacter modestus</name>
    <dbReference type="NCBI Taxonomy" id="388466"/>
    <lineage>
        <taxon>Bacteria</taxon>
        <taxon>Pseudomonadati</taxon>
        <taxon>Acidobacteriota</taxon>
        <taxon>Terriglobia</taxon>
        <taxon>Terriglobales</taxon>
        <taxon>Acidobacteriaceae</taxon>
        <taxon>Edaphobacter</taxon>
    </lineage>
</organism>
<protein>
    <submittedName>
        <fullName evidence="1">MGT family glycosyltransferase</fullName>
    </submittedName>
</protein>
<keyword evidence="2" id="KW-1185">Reference proteome</keyword>
<dbReference type="SUPFAM" id="SSF53756">
    <property type="entry name" value="UDP-Glycosyltransferase/glycogen phosphorylase"/>
    <property type="match status" value="1"/>
</dbReference>
<dbReference type="GO" id="GO:0016758">
    <property type="term" value="F:hexosyltransferase activity"/>
    <property type="evidence" value="ECO:0007669"/>
    <property type="project" value="UniProtKB-ARBA"/>
</dbReference>
<dbReference type="CDD" id="cd03784">
    <property type="entry name" value="GT1_Gtf-like"/>
    <property type="match status" value="1"/>
</dbReference>
<dbReference type="FunFam" id="3.40.50.2000:FF:000072">
    <property type="entry name" value="Glycosyl transferase"/>
    <property type="match status" value="1"/>
</dbReference>
<reference evidence="1 2" key="1">
    <citation type="submission" date="2019-02" db="EMBL/GenBank/DDBJ databases">
        <title>Genomic Encyclopedia of Archaeal and Bacterial Type Strains, Phase II (KMG-II): from individual species to whole genera.</title>
        <authorList>
            <person name="Goeker M."/>
        </authorList>
    </citation>
    <scope>NUCLEOTIDE SEQUENCE [LARGE SCALE GENOMIC DNA]</scope>
    <source>
        <strain evidence="1 2">DSM 18101</strain>
    </source>
</reference>
<proteinExistence type="predicted"/>
<dbReference type="Pfam" id="PF00201">
    <property type="entry name" value="UDPGT"/>
    <property type="match status" value="1"/>
</dbReference>
<dbReference type="GO" id="GO:0008194">
    <property type="term" value="F:UDP-glycosyltransferase activity"/>
    <property type="evidence" value="ECO:0007669"/>
    <property type="project" value="InterPro"/>
</dbReference>
<dbReference type="AlphaFoldDB" id="A0A4Q7YXP0"/>
<dbReference type="InterPro" id="IPR002213">
    <property type="entry name" value="UDP_glucos_trans"/>
</dbReference>
<accession>A0A4Q7YXP0</accession>
<comment type="caution">
    <text evidence="1">The sequence shown here is derived from an EMBL/GenBank/DDBJ whole genome shotgun (WGS) entry which is preliminary data.</text>
</comment>
<dbReference type="Proteomes" id="UP000292958">
    <property type="component" value="Unassembled WGS sequence"/>
</dbReference>
<dbReference type="PANTHER" id="PTHR48050:SF13">
    <property type="entry name" value="STEROL 3-BETA-GLUCOSYLTRANSFERASE UGT80A2"/>
    <property type="match status" value="1"/>
</dbReference>